<dbReference type="PANTHER" id="PTHR46481:SF10">
    <property type="entry name" value="ZINC FINGER BED DOMAIN-CONTAINING PROTEIN 39"/>
    <property type="match status" value="1"/>
</dbReference>
<dbReference type="SUPFAM" id="SSF53098">
    <property type="entry name" value="Ribonuclease H-like"/>
    <property type="match status" value="1"/>
</dbReference>
<dbReference type="PANTHER" id="PTHR46481">
    <property type="entry name" value="ZINC FINGER BED DOMAIN-CONTAINING PROTEIN 4"/>
    <property type="match status" value="1"/>
</dbReference>
<evidence type="ECO:0000256" key="2">
    <source>
        <dbReference type="ARBA" id="ARBA00022723"/>
    </source>
</evidence>
<evidence type="ECO:0000256" key="5">
    <source>
        <dbReference type="ARBA" id="ARBA00023242"/>
    </source>
</evidence>
<organism evidence="6 7">
    <name type="scientific">Ditylenchus dipsaci</name>
    <dbReference type="NCBI Taxonomy" id="166011"/>
    <lineage>
        <taxon>Eukaryota</taxon>
        <taxon>Metazoa</taxon>
        <taxon>Ecdysozoa</taxon>
        <taxon>Nematoda</taxon>
        <taxon>Chromadorea</taxon>
        <taxon>Rhabditida</taxon>
        <taxon>Tylenchina</taxon>
        <taxon>Tylenchomorpha</taxon>
        <taxon>Sphaerularioidea</taxon>
        <taxon>Anguinidae</taxon>
        <taxon>Anguininae</taxon>
        <taxon>Ditylenchus</taxon>
    </lineage>
</organism>
<keyword evidence="6" id="KW-1185">Reference proteome</keyword>
<keyword evidence="3" id="KW-0863">Zinc-finger</keyword>
<dbReference type="SUPFAM" id="SSF140996">
    <property type="entry name" value="Hermes dimerisation domain"/>
    <property type="match status" value="1"/>
</dbReference>
<dbReference type="GO" id="GO:0008270">
    <property type="term" value="F:zinc ion binding"/>
    <property type="evidence" value="ECO:0007669"/>
    <property type="project" value="UniProtKB-KW"/>
</dbReference>
<evidence type="ECO:0000256" key="3">
    <source>
        <dbReference type="ARBA" id="ARBA00022771"/>
    </source>
</evidence>
<evidence type="ECO:0000313" key="7">
    <source>
        <dbReference type="WBParaSite" id="jg26240"/>
    </source>
</evidence>
<protein>
    <submittedName>
        <fullName evidence="7">Transposase</fullName>
    </submittedName>
</protein>
<dbReference type="InterPro" id="IPR012337">
    <property type="entry name" value="RNaseH-like_sf"/>
</dbReference>
<evidence type="ECO:0000256" key="4">
    <source>
        <dbReference type="ARBA" id="ARBA00022833"/>
    </source>
</evidence>
<sequence length="386" mass="45104">MSSNVWKLKLFKKISPEETICEKCNPPVTINTKDGSTKLLKRHVQVHPEAAKIFTKLEEGFPTQDISQFMMEEKSDSVSVLDKKILNFLASNCLPFSIVEEKSFKNLLSINDRTSLQGRRHYSDWVLHRFYKEMKNKSKEKLSMITSLSFTTDIWSGPTESFISLTAHGINHHCERIKEVLCVRPFPGSHNSENISDMIITMMEEWDVLREQVHVVVRDEGANIKKVRSTRYLRMYILMIYLGNGEHGYDHLNCAAHMLNLVVKNSITEDTELMELLQKCRSLVAHFRHSNLACERLREEREREETPLHHLIFRFKDVPTRWNSTYDMCERLIEQKKAIEVYLARYKHRKLDLEETEWDMVGLLVNLLVMAKEASDQLAEMSLALQ</sequence>
<keyword evidence="5" id="KW-0539">Nucleus</keyword>
<keyword evidence="2" id="KW-0479">Metal-binding</keyword>
<dbReference type="WBParaSite" id="jg26240">
    <property type="protein sequence ID" value="jg26240"/>
    <property type="gene ID" value="jg26240"/>
</dbReference>
<keyword evidence="4" id="KW-0862">Zinc</keyword>
<proteinExistence type="predicted"/>
<dbReference type="AlphaFoldDB" id="A0A915E405"/>
<reference evidence="7" key="1">
    <citation type="submission" date="2022-11" db="UniProtKB">
        <authorList>
            <consortium name="WormBaseParasite"/>
        </authorList>
    </citation>
    <scope>IDENTIFICATION</scope>
</reference>
<evidence type="ECO:0000256" key="1">
    <source>
        <dbReference type="ARBA" id="ARBA00004123"/>
    </source>
</evidence>
<dbReference type="Proteomes" id="UP000887574">
    <property type="component" value="Unplaced"/>
</dbReference>
<comment type="subcellular location">
    <subcellularLocation>
        <location evidence="1">Nucleus</location>
    </subcellularLocation>
</comment>
<evidence type="ECO:0000313" key="6">
    <source>
        <dbReference type="Proteomes" id="UP000887574"/>
    </source>
</evidence>
<name>A0A915E405_9BILA</name>
<accession>A0A915E405</accession>
<dbReference type="GO" id="GO:0005634">
    <property type="term" value="C:nucleus"/>
    <property type="evidence" value="ECO:0007669"/>
    <property type="project" value="UniProtKB-SubCell"/>
</dbReference>
<dbReference type="InterPro" id="IPR052035">
    <property type="entry name" value="ZnF_BED_domain_contain"/>
</dbReference>